<dbReference type="Proteomes" id="UP000319374">
    <property type="component" value="Chromosome"/>
</dbReference>
<dbReference type="AlphaFoldDB" id="A0A4Y1X1B3"/>
<dbReference type="GeneID" id="98673697"/>
<evidence type="ECO:0000256" key="2">
    <source>
        <dbReference type="SAM" id="SignalP"/>
    </source>
</evidence>
<dbReference type="KEGG" id="ada:A5CPEGH6_17090"/>
<evidence type="ECO:0000313" key="6">
    <source>
        <dbReference type="Proteomes" id="UP000319374"/>
    </source>
</evidence>
<protein>
    <recommendedName>
        <fullName evidence="7">Sulfatase-modifying factor enzyme domain-containing protein</fullName>
    </recommendedName>
</protein>
<evidence type="ECO:0000259" key="3">
    <source>
        <dbReference type="Pfam" id="PF03781"/>
    </source>
</evidence>
<dbReference type="SUPFAM" id="SSF56436">
    <property type="entry name" value="C-type lectin-like"/>
    <property type="match status" value="1"/>
</dbReference>
<dbReference type="GO" id="GO:0120147">
    <property type="term" value="F:formylglycine-generating oxidase activity"/>
    <property type="evidence" value="ECO:0007669"/>
    <property type="project" value="TreeGrafter"/>
</dbReference>
<evidence type="ECO:0008006" key="7">
    <source>
        <dbReference type="Google" id="ProtNLM"/>
    </source>
</evidence>
<feature type="domain" description="DUF5018" evidence="4">
    <location>
        <begin position="143"/>
        <end position="230"/>
    </location>
</feature>
<organism evidence="5 6">
    <name type="scientific">Alistipes dispar</name>
    <dbReference type="NCBI Taxonomy" id="2585119"/>
    <lineage>
        <taxon>Bacteria</taxon>
        <taxon>Pseudomonadati</taxon>
        <taxon>Bacteroidota</taxon>
        <taxon>Bacteroidia</taxon>
        <taxon>Bacteroidales</taxon>
        <taxon>Rikenellaceae</taxon>
        <taxon>Alistipes</taxon>
    </lineage>
</organism>
<dbReference type="InterPro" id="IPR051043">
    <property type="entry name" value="Sulfatase_Mod_Factor_Kinase"/>
</dbReference>
<gene>
    <name evidence="5" type="ORF">A5CPEGH6_17090</name>
</gene>
<dbReference type="Pfam" id="PF03781">
    <property type="entry name" value="FGE-sulfatase"/>
    <property type="match status" value="1"/>
</dbReference>
<proteinExistence type="predicted"/>
<dbReference type="PROSITE" id="PS51257">
    <property type="entry name" value="PROKAR_LIPOPROTEIN"/>
    <property type="match status" value="1"/>
</dbReference>
<sequence length="686" mass="74587">MKKFRNIRRIFAMGIFAAAALAACSDDPDTPDPVTLGFAPLSGVENVVFSQNKLTVTASGATVSIGLTDEEGGAISNLNLAAKVSGTGETAWCKASVEAGKLRLAIDPYTDKETERTADVEVFSDATYVTPVSLTVVQKAQPKLTASSITAFSFEEQSGPATIDQEALTIAVTVTRGTDVTRLVPTIEVSEGATVSPASGAEQDFSQPVKYTVTAEDGKSRSEYTVTVSVAKSSEARLLSFRVTTEPVVEGIIDEENHTVLLKVPYSDQWPWYYTYQEYEISEGASAGEIQFVDSWDSSFKDPATITITAEDGVTQVTYTIMAEMLPNPNAEITRMLFLDPETSAPTPGVYSALLDAEAKTITIYVRPDLDRSSLTPTINCSANAELTPASGTAQNFSSPVKYTVTSEDGQTTVEYTATAVELTDVQVETVDVEAGSFILGDHPKSPKENKHEVTLTKDFAIGKYEMTQDVFSKVMGFNESTVMGDDLPVTGVTWYDAAEFCNRLSEIKGLEPAYRFEQVTYKQGSGRISSAVVVYDHSSAAGYRLPTDAEWEFAARGGNRSENYVYAGGDDANEVSWNRNNAKDEQPHPVGTKQPNELGIHDMSGNVYEWVYDWKWPYGKEPTGPETDPTGAPGPEGLPSWEDYRYQRGGDFKCSDSSIYYIYSRINTPDSKGDGIGFRIALTKK</sequence>
<evidence type="ECO:0000256" key="1">
    <source>
        <dbReference type="SAM" id="MobiDB-lite"/>
    </source>
</evidence>
<dbReference type="RefSeq" id="WP_162502071.1">
    <property type="nucleotide sequence ID" value="NZ_AP019736.1"/>
</dbReference>
<dbReference type="Gene3D" id="3.90.1580.10">
    <property type="entry name" value="paralog of FGE (formylglycine-generating enzyme)"/>
    <property type="match status" value="1"/>
</dbReference>
<dbReference type="InterPro" id="IPR032186">
    <property type="entry name" value="DUF5018"/>
</dbReference>
<dbReference type="InterPro" id="IPR042095">
    <property type="entry name" value="SUMF_sf"/>
</dbReference>
<evidence type="ECO:0000259" key="4">
    <source>
        <dbReference type="Pfam" id="PF16410"/>
    </source>
</evidence>
<feature type="signal peptide" evidence="2">
    <location>
        <begin position="1"/>
        <end position="22"/>
    </location>
</feature>
<dbReference type="PANTHER" id="PTHR23150">
    <property type="entry name" value="SULFATASE MODIFYING FACTOR 1, 2"/>
    <property type="match status" value="1"/>
</dbReference>
<keyword evidence="2" id="KW-0732">Signal</keyword>
<accession>A0A4Y1X1B3</accession>
<dbReference type="Gene3D" id="2.60.40.2340">
    <property type="match status" value="3"/>
</dbReference>
<dbReference type="Pfam" id="PF16410">
    <property type="entry name" value="DUF5018"/>
    <property type="match status" value="1"/>
</dbReference>
<dbReference type="EMBL" id="AP019736">
    <property type="protein sequence ID" value="BBL07071.1"/>
    <property type="molecule type" value="Genomic_DNA"/>
</dbReference>
<keyword evidence="6" id="KW-1185">Reference proteome</keyword>
<feature type="domain" description="Sulfatase-modifying factor enzyme-like" evidence="3">
    <location>
        <begin position="429"/>
        <end position="682"/>
    </location>
</feature>
<dbReference type="PANTHER" id="PTHR23150:SF19">
    <property type="entry name" value="FORMYLGLYCINE-GENERATING ENZYME"/>
    <property type="match status" value="1"/>
</dbReference>
<feature type="chain" id="PRO_5021375159" description="Sulfatase-modifying factor enzyme domain-containing protein" evidence="2">
    <location>
        <begin position="23"/>
        <end position="686"/>
    </location>
</feature>
<dbReference type="InterPro" id="IPR005532">
    <property type="entry name" value="SUMF_dom"/>
</dbReference>
<reference evidence="6" key="1">
    <citation type="submission" date="2019-06" db="EMBL/GenBank/DDBJ databases">
        <title>Alistipes onderdonkii subsp. vulgaris subsp. nov., Alistipes dispar sp. nov. and Alistipes communis sp. nov., isolated from human faeces, and creation of Alistipes onderdonkii subsp. onderdonkii subsp. nov.</title>
        <authorList>
            <person name="Sakamoto M."/>
            <person name="Ikeyama N."/>
            <person name="Ogata Y."/>
            <person name="Suda W."/>
            <person name="Iino T."/>
            <person name="Hattori M."/>
            <person name="Ohkuma M."/>
        </authorList>
    </citation>
    <scope>NUCLEOTIDE SEQUENCE [LARGE SCALE GENOMIC DNA]</scope>
    <source>
        <strain evidence="6">5CPEGH6</strain>
    </source>
</reference>
<name>A0A4Y1X1B3_9BACT</name>
<feature type="region of interest" description="Disordered" evidence="1">
    <location>
        <begin position="622"/>
        <end position="641"/>
    </location>
</feature>
<dbReference type="InterPro" id="IPR016187">
    <property type="entry name" value="CTDL_fold"/>
</dbReference>
<evidence type="ECO:0000313" key="5">
    <source>
        <dbReference type="EMBL" id="BBL07071.1"/>
    </source>
</evidence>